<feature type="compositionally biased region" description="Basic residues" evidence="5">
    <location>
        <begin position="736"/>
        <end position="749"/>
    </location>
</feature>
<dbReference type="InterPro" id="IPR001841">
    <property type="entry name" value="Znf_RING"/>
</dbReference>
<dbReference type="Gene3D" id="3.30.40.10">
    <property type="entry name" value="Zinc/RING finger domain, C3HC4 (zinc finger)"/>
    <property type="match status" value="1"/>
</dbReference>
<proteinExistence type="predicted"/>
<feature type="region of interest" description="Disordered" evidence="5">
    <location>
        <begin position="550"/>
        <end position="669"/>
    </location>
</feature>
<feature type="compositionally biased region" description="Low complexity" evidence="5">
    <location>
        <begin position="777"/>
        <end position="793"/>
    </location>
</feature>
<dbReference type="InterPro" id="IPR013083">
    <property type="entry name" value="Znf_RING/FYVE/PHD"/>
</dbReference>
<keyword evidence="8" id="KW-1185">Reference proteome</keyword>
<feature type="region of interest" description="Disordered" evidence="5">
    <location>
        <begin position="231"/>
        <end position="281"/>
    </location>
</feature>
<keyword evidence="1" id="KW-0479">Metal-binding</keyword>
<dbReference type="Pfam" id="PF14634">
    <property type="entry name" value="zf-RING_5"/>
    <property type="match status" value="1"/>
</dbReference>
<dbReference type="InterPro" id="IPR017907">
    <property type="entry name" value="Znf_RING_CS"/>
</dbReference>
<dbReference type="EMBL" id="CACVBS010000001">
    <property type="protein sequence ID" value="CAA7257511.1"/>
    <property type="molecule type" value="Genomic_DNA"/>
</dbReference>
<name>A0A8S0W0T7_CYCAE</name>
<dbReference type="Proteomes" id="UP000467700">
    <property type="component" value="Unassembled WGS sequence"/>
</dbReference>
<accession>A0A8S0W0T7</accession>
<keyword evidence="2 4" id="KW-0863">Zinc-finger</keyword>
<evidence type="ECO:0000256" key="1">
    <source>
        <dbReference type="ARBA" id="ARBA00022723"/>
    </source>
</evidence>
<feature type="compositionally biased region" description="Polar residues" evidence="5">
    <location>
        <begin position="258"/>
        <end position="281"/>
    </location>
</feature>
<feature type="region of interest" description="Disordered" evidence="5">
    <location>
        <begin position="191"/>
        <end position="211"/>
    </location>
</feature>
<sequence>MLVLHSSSRCDVCLLEYTWETPANAPHAIACGHIFCRGCLYSMQPPLCPLCRKMYQPAKIKKLHVDKPEDIDDHRELDLLQRLALSWDLADDQLEDITDEVDAWLEDREDDVSIALRKSRAALARHRELKESEAALEERVDSLEEERQRLDNSILFEQNKALVAAEAYSAKIERLEKENYYLKSELQTLQANQRNQTRNPLPPPPEPISTEHIPSFAQAVSDPSVRFSDFPSPRFEVESRSRKGKSKVPLDQQYDPRYQQTPSSSHYVQPHVNQSTRGSGLQLNFDSTTQPLDAFALTSAYLREYSSGFVEGQLAASTPVHPPAMSNNKRHPQPPATAVDPTHRHSHSTSSIYQNQPYSAPAAAERTSRPTHRRHETVPSIISSETSSNEVNGRSSSRSRSRSGPPASAPSVASSTQFSHPGLASIMTSNPIRPPSGRLTAGPTAPSSMRSPPISRAPTDTHSTRPIPPPTPPLGHFTAPVRTASSVRSQQTIDTWGTQTPSHLASGSLISGLYMFRDVHQGSSTGEQPELNTVPESDAASILTHDTRETSFSNLTSESQPRPPSPVRQVGSMVGVVLSPMETAEPRSERRTSSYRSPPSADSRQRHVGWSGSDRHSRTSSITNGVSGYQTENERSHNQEHSWSSRQRNSHHHEDRAPSHRSRTSMGSYSYYSNHDHYWQQPNELGQLQESAPGVASEIRLNMGQFNGGLPPSGTTTAPVPAPTSVSAGSSDRHRDTRAHRSTRPRNHRSMPLPESESPFPITVESTDDERGSYANSHAHSSSRGVSSPGAGSQPQLQSFGNALGLELTTGPPMISAPTPVASTQRFLRSFSRDHYEP</sequence>
<feature type="region of interest" description="Disordered" evidence="5">
    <location>
        <begin position="703"/>
        <end position="838"/>
    </location>
</feature>
<evidence type="ECO:0000256" key="4">
    <source>
        <dbReference type="PROSITE-ProRule" id="PRU00175"/>
    </source>
</evidence>
<feature type="region of interest" description="Disordered" evidence="5">
    <location>
        <begin position="317"/>
        <end position="476"/>
    </location>
</feature>
<feature type="compositionally biased region" description="Low complexity" evidence="5">
    <location>
        <begin position="387"/>
        <end position="415"/>
    </location>
</feature>
<protein>
    <recommendedName>
        <fullName evidence="6">RING-type domain-containing protein</fullName>
    </recommendedName>
</protein>
<reference evidence="7 8" key="1">
    <citation type="submission" date="2020-01" db="EMBL/GenBank/DDBJ databases">
        <authorList>
            <person name="Gupta K D."/>
        </authorList>
    </citation>
    <scope>NUCLEOTIDE SEQUENCE [LARGE SCALE GENOMIC DNA]</scope>
</reference>
<dbReference type="GO" id="GO:0008270">
    <property type="term" value="F:zinc ion binding"/>
    <property type="evidence" value="ECO:0007669"/>
    <property type="project" value="UniProtKB-KW"/>
</dbReference>
<feature type="compositionally biased region" description="Low complexity" evidence="5">
    <location>
        <begin position="712"/>
        <end position="730"/>
    </location>
</feature>
<dbReference type="SMART" id="SM00184">
    <property type="entry name" value="RING"/>
    <property type="match status" value="1"/>
</dbReference>
<dbReference type="SUPFAM" id="SSF57850">
    <property type="entry name" value="RING/U-box"/>
    <property type="match status" value="1"/>
</dbReference>
<evidence type="ECO:0000256" key="2">
    <source>
        <dbReference type="ARBA" id="ARBA00022771"/>
    </source>
</evidence>
<dbReference type="AlphaFoldDB" id="A0A8S0W0T7"/>
<comment type="caution">
    <text evidence="7">The sequence shown here is derived from an EMBL/GenBank/DDBJ whole genome shotgun (WGS) entry which is preliminary data.</text>
</comment>
<evidence type="ECO:0000313" key="8">
    <source>
        <dbReference type="Proteomes" id="UP000467700"/>
    </source>
</evidence>
<dbReference type="OrthoDB" id="6105938at2759"/>
<dbReference type="PROSITE" id="PS50089">
    <property type="entry name" value="ZF_RING_2"/>
    <property type="match status" value="1"/>
</dbReference>
<evidence type="ECO:0000256" key="3">
    <source>
        <dbReference type="ARBA" id="ARBA00022833"/>
    </source>
</evidence>
<feature type="compositionally biased region" description="Polar residues" evidence="5">
    <location>
        <begin position="550"/>
        <end position="560"/>
    </location>
</feature>
<feature type="domain" description="RING-type" evidence="6">
    <location>
        <begin position="10"/>
        <end position="52"/>
    </location>
</feature>
<feature type="compositionally biased region" description="Polar residues" evidence="5">
    <location>
        <begin position="619"/>
        <end position="631"/>
    </location>
</feature>
<evidence type="ECO:0000259" key="6">
    <source>
        <dbReference type="PROSITE" id="PS50089"/>
    </source>
</evidence>
<evidence type="ECO:0000313" key="7">
    <source>
        <dbReference type="EMBL" id="CAA7257511.1"/>
    </source>
</evidence>
<organism evidence="7 8">
    <name type="scientific">Cyclocybe aegerita</name>
    <name type="common">Black poplar mushroom</name>
    <name type="synonym">Agrocybe aegerita</name>
    <dbReference type="NCBI Taxonomy" id="1973307"/>
    <lineage>
        <taxon>Eukaryota</taxon>
        <taxon>Fungi</taxon>
        <taxon>Dikarya</taxon>
        <taxon>Basidiomycota</taxon>
        <taxon>Agaricomycotina</taxon>
        <taxon>Agaricomycetes</taxon>
        <taxon>Agaricomycetidae</taxon>
        <taxon>Agaricales</taxon>
        <taxon>Agaricineae</taxon>
        <taxon>Bolbitiaceae</taxon>
        <taxon>Cyclocybe</taxon>
    </lineage>
</organism>
<gene>
    <name evidence="7" type="ORF">AAE3_LOCUS433</name>
</gene>
<dbReference type="PROSITE" id="PS00518">
    <property type="entry name" value="ZF_RING_1"/>
    <property type="match status" value="1"/>
</dbReference>
<keyword evidence="3" id="KW-0862">Zinc</keyword>
<feature type="compositionally biased region" description="Polar residues" evidence="5">
    <location>
        <begin position="348"/>
        <end position="358"/>
    </location>
</feature>
<evidence type="ECO:0000256" key="5">
    <source>
        <dbReference type="SAM" id="MobiDB-lite"/>
    </source>
</evidence>